<evidence type="ECO:0000256" key="1">
    <source>
        <dbReference type="ARBA" id="ARBA00004123"/>
    </source>
</evidence>
<reference evidence="5" key="2">
    <citation type="submission" date="2025-08" db="UniProtKB">
        <authorList>
            <consortium name="Ensembl"/>
        </authorList>
    </citation>
    <scope>IDENTIFICATION</scope>
</reference>
<feature type="region of interest" description="Disordered" evidence="4">
    <location>
        <begin position="234"/>
        <end position="256"/>
    </location>
</feature>
<dbReference type="GO" id="GO:0042273">
    <property type="term" value="P:ribosomal large subunit biogenesis"/>
    <property type="evidence" value="ECO:0007669"/>
    <property type="project" value="TreeGrafter"/>
</dbReference>
<dbReference type="SUPFAM" id="SSF48371">
    <property type="entry name" value="ARM repeat"/>
    <property type="match status" value="1"/>
</dbReference>
<comment type="subcellular location">
    <subcellularLocation>
        <location evidence="1">Nucleus</location>
    </subcellularLocation>
</comment>
<dbReference type="InterPro" id="IPR005343">
    <property type="entry name" value="Noc2"/>
</dbReference>
<dbReference type="GO" id="GO:0042393">
    <property type="term" value="F:histone binding"/>
    <property type="evidence" value="ECO:0007669"/>
    <property type="project" value="Ensembl"/>
</dbReference>
<dbReference type="GO" id="GO:0005694">
    <property type="term" value="C:chromosome"/>
    <property type="evidence" value="ECO:0007669"/>
    <property type="project" value="Ensembl"/>
</dbReference>
<dbReference type="Proteomes" id="UP000694387">
    <property type="component" value="Chromosome 5"/>
</dbReference>
<feature type="compositionally biased region" description="Acidic residues" evidence="4">
    <location>
        <begin position="143"/>
        <end position="153"/>
    </location>
</feature>
<dbReference type="GO" id="GO:0005730">
    <property type="term" value="C:nucleolus"/>
    <property type="evidence" value="ECO:0007669"/>
    <property type="project" value="Ensembl"/>
</dbReference>
<evidence type="ECO:0000256" key="3">
    <source>
        <dbReference type="ARBA" id="ARBA00023242"/>
    </source>
</evidence>
<dbReference type="GO" id="GO:2001243">
    <property type="term" value="P:negative regulation of intrinsic apoptotic signaling pathway"/>
    <property type="evidence" value="ECO:0007669"/>
    <property type="project" value="Ensembl"/>
</dbReference>
<evidence type="ECO:0000313" key="5">
    <source>
        <dbReference type="Ensembl" id="ENSEASP00005022114.2"/>
    </source>
</evidence>
<dbReference type="GO" id="GO:0031491">
    <property type="term" value="F:nucleosome binding"/>
    <property type="evidence" value="ECO:0007669"/>
    <property type="project" value="Ensembl"/>
</dbReference>
<evidence type="ECO:0000313" key="6">
    <source>
        <dbReference type="Proteomes" id="UP000694387"/>
    </source>
</evidence>
<feature type="compositionally biased region" description="Acidic residues" evidence="4">
    <location>
        <begin position="853"/>
        <end position="866"/>
    </location>
</feature>
<dbReference type="GO" id="GO:0002903">
    <property type="term" value="P:negative regulation of B cell apoptotic process"/>
    <property type="evidence" value="ECO:0007669"/>
    <property type="project" value="Ensembl"/>
</dbReference>
<dbReference type="GO" id="GO:0003714">
    <property type="term" value="F:transcription corepressor activity"/>
    <property type="evidence" value="ECO:0007669"/>
    <property type="project" value="Ensembl"/>
</dbReference>
<dbReference type="GeneTree" id="ENSGT00390000010057"/>
<dbReference type="GO" id="GO:0030691">
    <property type="term" value="C:Noc2p-Noc3p complex"/>
    <property type="evidence" value="ECO:0007669"/>
    <property type="project" value="TreeGrafter"/>
</dbReference>
<feature type="region of interest" description="Disordered" evidence="4">
    <location>
        <begin position="45"/>
        <end position="105"/>
    </location>
</feature>
<feature type="compositionally biased region" description="Acidic residues" evidence="4">
    <location>
        <begin position="783"/>
        <end position="794"/>
    </location>
</feature>
<dbReference type="GO" id="GO:0030690">
    <property type="term" value="C:Noc1p-Noc2p complex"/>
    <property type="evidence" value="ECO:0007669"/>
    <property type="project" value="TreeGrafter"/>
</dbReference>
<proteinExistence type="inferred from homology"/>
<feature type="compositionally biased region" description="Acidic residues" evidence="4">
    <location>
        <begin position="236"/>
        <end position="246"/>
    </location>
</feature>
<feature type="region of interest" description="Disordered" evidence="4">
    <location>
        <begin position="140"/>
        <end position="196"/>
    </location>
</feature>
<dbReference type="GO" id="GO:0005654">
    <property type="term" value="C:nucleoplasm"/>
    <property type="evidence" value="ECO:0007669"/>
    <property type="project" value="Ensembl"/>
</dbReference>
<organism evidence="5 6">
    <name type="scientific">Equus asinus</name>
    <name type="common">Donkey</name>
    <name type="synonym">Equus africanus asinus</name>
    <dbReference type="NCBI Taxonomy" id="9793"/>
    <lineage>
        <taxon>Eukaryota</taxon>
        <taxon>Metazoa</taxon>
        <taxon>Chordata</taxon>
        <taxon>Craniata</taxon>
        <taxon>Vertebrata</taxon>
        <taxon>Euteleostomi</taxon>
        <taxon>Mammalia</taxon>
        <taxon>Eutheria</taxon>
        <taxon>Laurasiatheria</taxon>
        <taxon>Perissodactyla</taxon>
        <taxon>Equidae</taxon>
        <taxon>Equus</taxon>
    </lineage>
</organism>
<feature type="compositionally biased region" description="Acidic residues" evidence="4">
    <location>
        <begin position="826"/>
        <end position="835"/>
    </location>
</feature>
<sequence>MEPGAAVGPACLPRGPYCYYCLLQRRTRICERQVLPMLELCRPARSSGVREPGQKPPRRGCERALPPACRRGRGGRTAEPPSGARRGGAGPEEVRLPRGLLGPEVRRTLRSAGEAAGMAAARGRKRRLAELTVDEFLVSGFDSESESESEGTPDAEPRAGRGAGRSRDGPGGSPAASRRQGCASEHKDQLSRLKDRDPEFYKFLQENDQSLLNFSDSDSSEDEEEQLHSLPNVLEEASEEGDEEGEDGFRRGSQGKKRDFAPVTLAMVERWKQAAKQHLTPKLFHEVVQAFRAAVATTQGDQERAEASKFQVTDSAVFNALVTFCIRDLLSCLQKLLLERAPKDNSRVLQPSSSPLWGKLRLDVKAYLSSVIQLVACVAEATVAAAVLQHVSSAVPYYLTFPKQCRVLLKRMVVLWSTGEETLRVLAFLVLIRVCRHKKDTFLSPVLKQMYITYVRNCKFTSPSALPLINFMQRTLTELFALDTSVAYQHAFLYIRQLAIHLRNAMTTCKKETYQSVYNWQFVHCLYLWCRALSTICPSEALQPLIYPLSQVVIGCIKLVPTARFYPLRMHCVRALTLLSESTGTFIPVLPFILEVFQQVDFNRRPGRMSSKPINFAVILKLSKLNLQEKAYRDGLVEQLYDLTLEYLHSQAHSIAFPELALPAILQLKSFLRECKVANYCRQVRQLLEKVQENVEFIHSQRQRVSFGVSEQHAADAWEKQTREEGTPLTKYYSQWRKLRDREIQLEISGKERLEDLNFPEIKRRKVGDRKDEDREEFKDLFDLDSDEDDDTTDFSERGTPGSPRPRQRVEEEEEEEDGSRSGPEEASDSEDGGPDAEAGLDPRDLWQLAQGPEDELQDLLLSEED</sequence>
<dbReference type="PANTHER" id="PTHR12687:SF4">
    <property type="entry name" value="NUCLEOLAR COMPLEX PROTEIN 2 HOMOLOG"/>
    <property type="match status" value="1"/>
</dbReference>
<dbReference type="Pfam" id="PF03715">
    <property type="entry name" value="Noc2"/>
    <property type="match status" value="1"/>
</dbReference>
<dbReference type="GO" id="GO:0000122">
    <property type="term" value="P:negative regulation of transcription by RNA polymerase II"/>
    <property type="evidence" value="ECO:0007669"/>
    <property type="project" value="Ensembl"/>
</dbReference>
<feature type="compositionally biased region" description="Basic and acidic residues" evidence="4">
    <location>
        <begin position="769"/>
        <end position="782"/>
    </location>
</feature>
<feature type="compositionally biased region" description="Basic and acidic residues" evidence="4">
    <location>
        <begin position="184"/>
        <end position="196"/>
    </location>
</feature>
<keyword evidence="3" id="KW-0539">Nucleus</keyword>
<gene>
    <name evidence="5" type="primary">NOC2L</name>
</gene>
<accession>A0A8C4M603</accession>
<keyword evidence="6" id="KW-1185">Reference proteome</keyword>
<dbReference type="Ensembl" id="ENSEAST00005023998.2">
    <property type="protein sequence ID" value="ENSEASP00005022114.2"/>
    <property type="gene ID" value="ENSEASG00005015108.2"/>
</dbReference>
<dbReference type="GO" id="GO:0140297">
    <property type="term" value="F:DNA-binding transcription factor binding"/>
    <property type="evidence" value="ECO:0007669"/>
    <property type="project" value="Ensembl"/>
</dbReference>
<reference evidence="5 6" key="1">
    <citation type="journal article" date="2020" name="Nat. Commun.">
        <title>Donkey genomes provide new insights into domestication and selection for coat color.</title>
        <authorList>
            <person name="Wang"/>
            <person name="C."/>
            <person name="Li"/>
            <person name="H."/>
            <person name="Guo"/>
            <person name="Y."/>
            <person name="Huang"/>
            <person name="J."/>
            <person name="Sun"/>
            <person name="Y."/>
            <person name="Min"/>
            <person name="J."/>
            <person name="Wang"/>
            <person name="J."/>
            <person name="Fang"/>
            <person name="X."/>
            <person name="Zhao"/>
            <person name="Z."/>
            <person name="Wang"/>
            <person name="S."/>
            <person name="Zhang"/>
            <person name="Y."/>
            <person name="Liu"/>
            <person name="Q."/>
            <person name="Jiang"/>
            <person name="Q."/>
            <person name="Wang"/>
            <person name="X."/>
            <person name="Guo"/>
            <person name="Y."/>
            <person name="Yang"/>
            <person name="C."/>
            <person name="Wang"/>
            <person name="Y."/>
            <person name="Tian"/>
            <person name="F."/>
            <person name="Zhuang"/>
            <person name="G."/>
            <person name="Fan"/>
            <person name="Y."/>
            <person name="Gao"/>
            <person name="Q."/>
            <person name="Li"/>
            <person name="Y."/>
            <person name="Ju"/>
            <person name="Z."/>
            <person name="Li"/>
            <person name="J."/>
            <person name="Li"/>
            <person name="R."/>
            <person name="Hou"/>
            <person name="M."/>
            <person name="Yang"/>
            <person name="G."/>
            <person name="Liu"/>
            <person name="G."/>
            <person name="Liu"/>
            <person name="W."/>
            <person name="Guo"/>
            <person name="J."/>
            <person name="Pan"/>
            <person name="S."/>
            <person name="Fan"/>
            <person name="G."/>
            <person name="Zhang"/>
            <person name="W."/>
            <person name="Zhang"/>
            <person name="R."/>
            <person name="Yu"/>
            <person name="J."/>
            <person name="Zhang"/>
            <person name="X."/>
            <person name="Yin"/>
            <person name="Q."/>
            <person name="Ji"/>
            <person name="C."/>
            <person name="Jin"/>
            <person name="Y."/>
            <person name="Yue"/>
            <person name="G."/>
            <person name="Liu"/>
            <person name="M."/>
            <person name="Xu"/>
            <person name="J."/>
            <person name="Liu"/>
            <person name="S."/>
            <person name="Jordana"/>
            <person name="J."/>
            <person name="Noce"/>
            <person name="A."/>
            <person name="Amills"/>
            <person name="M."/>
            <person name="Wu"/>
            <person name="D.D."/>
            <person name="Li"/>
            <person name="S."/>
            <person name="Zhou"/>
            <person name="X. and Zhong"/>
            <person name="J."/>
        </authorList>
    </citation>
    <scope>NUCLEOTIDE SEQUENCE [LARGE SCALE GENOMIC DNA]</scope>
</reference>
<evidence type="ECO:0000256" key="4">
    <source>
        <dbReference type="SAM" id="MobiDB-lite"/>
    </source>
</evidence>
<name>A0A8C4M603_EQUAS</name>
<protein>
    <submittedName>
        <fullName evidence="5">NOC2 like nucleolar associated transcriptional repressor</fullName>
    </submittedName>
</protein>
<evidence type="ECO:0000256" key="2">
    <source>
        <dbReference type="ARBA" id="ARBA00005907"/>
    </source>
</evidence>
<dbReference type="InterPro" id="IPR016024">
    <property type="entry name" value="ARM-type_fold"/>
</dbReference>
<dbReference type="GO" id="GO:0034644">
    <property type="term" value="P:cellular response to UV"/>
    <property type="evidence" value="ECO:0007669"/>
    <property type="project" value="Ensembl"/>
</dbReference>
<dbReference type="GO" id="GO:0045815">
    <property type="term" value="P:transcription initiation-coupled chromatin remodeling"/>
    <property type="evidence" value="ECO:0007669"/>
    <property type="project" value="Ensembl"/>
</dbReference>
<reference evidence="5" key="3">
    <citation type="submission" date="2025-09" db="UniProtKB">
        <authorList>
            <consortium name="Ensembl"/>
        </authorList>
    </citation>
    <scope>IDENTIFICATION</scope>
</reference>
<feature type="region of interest" description="Disordered" evidence="4">
    <location>
        <begin position="766"/>
        <end position="866"/>
    </location>
</feature>
<dbReference type="GO" id="GO:0005829">
    <property type="term" value="C:cytosol"/>
    <property type="evidence" value="ECO:0007669"/>
    <property type="project" value="Ensembl"/>
</dbReference>
<dbReference type="AlphaFoldDB" id="A0A8C4M603"/>
<dbReference type="PANTHER" id="PTHR12687">
    <property type="entry name" value="NUCLEOLAR COMPLEX 2 AND RAD4-RELATED"/>
    <property type="match status" value="1"/>
</dbReference>
<comment type="similarity">
    <text evidence="2">Belongs to the NOC2 family.</text>
</comment>